<dbReference type="InterPro" id="IPR035919">
    <property type="entry name" value="EAL_sf"/>
</dbReference>
<name>A0ABN3MY98_9ACTN</name>
<feature type="transmembrane region" description="Helical" evidence="1">
    <location>
        <begin position="20"/>
        <end position="38"/>
    </location>
</feature>
<keyword evidence="1" id="KW-0812">Transmembrane</keyword>
<keyword evidence="7" id="KW-1185">Reference proteome</keyword>
<dbReference type="InterPro" id="IPR001633">
    <property type="entry name" value="EAL_dom"/>
</dbReference>
<gene>
    <name evidence="6" type="ORF">GCM10010201_02390</name>
</gene>
<evidence type="ECO:0000259" key="4">
    <source>
        <dbReference type="PROSITE" id="PS50883"/>
    </source>
</evidence>
<dbReference type="InterPro" id="IPR052155">
    <property type="entry name" value="Biofilm_reg_signaling"/>
</dbReference>
<dbReference type="Pfam" id="PF00563">
    <property type="entry name" value="EAL"/>
    <property type="match status" value="1"/>
</dbReference>
<feature type="transmembrane region" description="Helical" evidence="1">
    <location>
        <begin position="149"/>
        <end position="173"/>
    </location>
</feature>
<reference evidence="6 7" key="1">
    <citation type="journal article" date="2019" name="Int. J. Syst. Evol. Microbiol.">
        <title>The Global Catalogue of Microorganisms (GCM) 10K type strain sequencing project: providing services to taxonomists for standard genome sequencing and annotation.</title>
        <authorList>
            <consortium name="The Broad Institute Genomics Platform"/>
            <consortium name="The Broad Institute Genome Sequencing Center for Infectious Disease"/>
            <person name="Wu L."/>
            <person name="Ma J."/>
        </authorList>
    </citation>
    <scope>NUCLEOTIDE SEQUENCE [LARGE SCALE GENOMIC DNA]</scope>
    <source>
        <strain evidence="6 7">JCM 3367</strain>
    </source>
</reference>
<feature type="transmembrane region" description="Helical" evidence="1">
    <location>
        <begin position="249"/>
        <end position="267"/>
    </location>
</feature>
<dbReference type="SMART" id="SM00267">
    <property type="entry name" value="GGDEF"/>
    <property type="match status" value="1"/>
</dbReference>
<feature type="transmembrane region" description="Helical" evidence="1">
    <location>
        <begin position="84"/>
        <end position="105"/>
    </location>
</feature>
<dbReference type="SUPFAM" id="SSF55073">
    <property type="entry name" value="Nucleotide cyclase"/>
    <property type="match status" value="1"/>
</dbReference>
<evidence type="ECO:0000256" key="1">
    <source>
        <dbReference type="SAM" id="Phobius"/>
    </source>
</evidence>
<organism evidence="6 7">
    <name type="scientific">Pilimelia columellifera subsp. columellifera</name>
    <dbReference type="NCBI Taxonomy" id="706583"/>
    <lineage>
        <taxon>Bacteria</taxon>
        <taxon>Bacillati</taxon>
        <taxon>Actinomycetota</taxon>
        <taxon>Actinomycetes</taxon>
        <taxon>Micromonosporales</taxon>
        <taxon>Micromonosporaceae</taxon>
        <taxon>Pilimelia</taxon>
    </lineage>
</organism>
<feature type="transmembrane region" description="Helical" evidence="1">
    <location>
        <begin position="273"/>
        <end position="293"/>
    </location>
</feature>
<dbReference type="SMART" id="SM00052">
    <property type="entry name" value="EAL"/>
    <property type="match status" value="1"/>
</dbReference>
<dbReference type="InterPro" id="IPR013767">
    <property type="entry name" value="PAS_fold"/>
</dbReference>
<dbReference type="SUPFAM" id="SSF55785">
    <property type="entry name" value="PYP-like sensor domain (PAS domain)"/>
    <property type="match status" value="1"/>
</dbReference>
<proteinExistence type="predicted"/>
<feature type="domain" description="EAL" evidence="4">
    <location>
        <begin position="607"/>
        <end position="861"/>
    </location>
</feature>
<dbReference type="NCBIfam" id="TIGR00254">
    <property type="entry name" value="GGDEF"/>
    <property type="match status" value="1"/>
</dbReference>
<dbReference type="PROSITE" id="PS50887">
    <property type="entry name" value="GGDEF"/>
    <property type="match status" value="1"/>
</dbReference>
<dbReference type="Pfam" id="PF00990">
    <property type="entry name" value="GGDEF"/>
    <property type="match status" value="1"/>
</dbReference>
<feature type="transmembrane region" description="Helical" evidence="1">
    <location>
        <begin position="117"/>
        <end position="137"/>
    </location>
</feature>
<protein>
    <submittedName>
        <fullName evidence="6">Uncharacterized protein</fullName>
    </submittedName>
</protein>
<dbReference type="InterPro" id="IPR035965">
    <property type="entry name" value="PAS-like_dom_sf"/>
</dbReference>
<dbReference type="SUPFAM" id="SSF141868">
    <property type="entry name" value="EAL domain-like"/>
    <property type="match status" value="1"/>
</dbReference>
<evidence type="ECO:0000259" key="3">
    <source>
        <dbReference type="PROSITE" id="PS50113"/>
    </source>
</evidence>
<dbReference type="InterPro" id="IPR029787">
    <property type="entry name" value="Nucleotide_cyclase"/>
</dbReference>
<dbReference type="Gene3D" id="3.30.450.20">
    <property type="entry name" value="PAS domain"/>
    <property type="match status" value="1"/>
</dbReference>
<dbReference type="InterPro" id="IPR000160">
    <property type="entry name" value="GGDEF_dom"/>
</dbReference>
<evidence type="ECO:0000313" key="7">
    <source>
        <dbReference type="Proteomes" id="UP001499978"/>
    </source>
</evidence>
<keyword evidence="1" id="KW-0472">Membrane</keyword>
<dbReference type="PROSITE" id="PS50112">
    <property type="entry name" value="PAS"/>
    <property type="match status" value="1"/>
</dbReference>
<evidence type="ECO:0000259" key="5">
    <source>
        <dbReference type="PROSITE" id="PS50887"/>
    </source>
</evidence>
<evidence type="ECO:0000259" key="2">
    <source>
        <dbReference type="PROSITE" id="PS50112"/>
    </source>
</evidence>
<dbReference type="Gene3D" id="3.30.70.270">
    <property type="match status" value="1"/>
</dbReference>
<accession>A0ABN3MY98</accession>
<dbReference type="PROSITE" id="PS50113">
    <property type="entry name" value="PAC"/>
    <property type="match status" value="1"/>
</dbReference>
<feature type="transmembrane region" description="Helical" evidence="1">
    <location>
        <begin position="58"/>
        <end position="78"/>
    </location>
</feature>
<dbReference type="InterPro" id="IPR000014">
    <property type="entry name" value="PAS"/>
</dbReference>
<dbReference type="Gene3D" id="3.20.20.450">
    <property type="entry name" value="EAL domain"/>
    <property type="match status" value="1"/>
</dbReference>
<feature type="domain" description="PAS" evidence="2">
    <location>
        <begin position="315"/>
        <end position="355"/>
    </location>
</feature>
<feature type="domain" description="GGDEF" evidence="5">
    <location>
        <begin position="467"/>
        <end position="598"/>
    </location>
</feature>
<comment type="caution">
    <text evidence="6">The sequence shown here is derived from an EMBL/GenBank/DDBJ whole genome shotgun (WGS) entry which is preliminary data.</text>
</comment>
<dbReference type="EMBL" id="BAAARY010000001">
    <property type="protein sequence ID" value="GAA2511059.1"/>
    <property type="molecule type" value="Genomic_DNA"/>
</dbReference>
<dbReference type="InterPro" id="IPR000700">
    <property type="entry name" value="PAS-assoc_C"/>
</dbReference>
<dbReference type="CDD" id="cd00130">
    <property type="entry name" value="PAS"/>
    <property type="match status" value="1"/>
</dbReference>
<dbReference type="Pfam" id="PF00989">
    <property type="entry name" value="PAS"/>
    <property type="match status" value="1"/>
</dbReference>
<keyword evidence="1" id="KW-1133">Transmembrane helix</keyword>
<evidence type="ECO:0000313" key="6">
    <source>
        <dbReference type="EMBL" id="GAA2511059.1"/>
    </source>
</evidence>
<dbReference type="PROSITE" id="PS50883">
    <property type="entry name" value="EAL"/>
    <property type="match status" value="1"/>
</dbReference>
<sequence>MVVLALGLQGLPAFPGEIRVLGGWGLSAIAALVAARAFAQAARLADGPLRLRRFWGRLAPAAGLLAAALAARGALAYGVPYADLAATGLLGATIVAAGVAVWVLPTTPRAGYDWLTFCLDSATVLVAAAVFAWHFSIRFLVSGPAQVGSVGLVTLGLSAALCVFVVVKVGLAWAGPVDQLAVSLLGLGLLGGVLAGALTTLPFLDGSTHVLQVSVPVAAVLWVASAYRQLGVVPGRHHRKHSAHRPFSLLPYAGAVAVGTLLLVAGPDSSREGRIIVTCAVVLVTLILVRQLSAFYENARLLRQLDASAQETRNHERRFRSMVQQASDIIVITSPSGEVSYASPALRQLLGVEPDAELNIGHHFHPDDLDDVRQRAVEVASAPGSVSTFRARLADASGQYRWLEIVSTNLLADPSVRGIVSNARDISDMLHYQQQLAHQATHDELTKLPNRALLLDRLERAVGADGGLVSLALVDLDDFKAFNDRLGHPVGDGLLIGLGRILTRCAGEGHTVARLGGDEFAVLMPGRTPEQSTAIIQSIITALETPMVVDGYELLVGASIGLAHGATGEDPSELIRRADVALYAAKDHGKGRFATYDQELDRRSVQHAELGAELRQAMGSGELRLMYQPIVSLPEGRVSGVEALVRWHHPERGAIPPTEFIPVAERTGLIVPLGRWIMREAANQAARWTTNPLTSSVTMSVNVSARQLREPGFPEELAGVLAETGVEPRMFTVEVTETAVFESDAGLAALRGVHQLGVRVALDDFGTGHSSLGLLRSCPVDVLKVDKSFVDGVTGTAEQAAIAISLVQITNTMRLAAVAEGVETQDQANTLFELGYQLAQGFHFAHPLTPEEVTGLLIRTAAEDAKRAAGYPHGNYLPAGVLPDVPGPGALTPAVERGALPTRGARHRAA</sequence>
<feature type="domain" description="PAC" evidence="3">
    <location>
        <begin position="387"/>
        <end position="438"/>
    </location>
</feature>
<dbReference type="NCBIfam" id="TIGR00229">
    <property type="entry name" value="sensory_box"/>
    <property type="match status" value="1"/>
</dbReference>
<dbReference type="SMART" id="SM00091">
    <property type="entry name" value="PAS"/>
    <property type="match status" value="1"/>
</dbReference>
<dbReference type="PANTHER" id="PTHR44757">
    <property type="entry name" value="DIGUANYLATE CYCLASE DGCP"/>
    <property type="match status" value="1"/>
</dbReference>
<feature type="transmembrane region" description="Helical" evidence="1">
    <location>
        <begin position="180"/>
        <end position="204"/>
    </location>
</feature>
<dbReference type="CDD" id="cd01948">
    <property type="entry name" value="EAL"/>
    <property type="match status" value="1"/>
</dbReference>
<dbReference type="CDD" id="cd01949">
    <property type="entry name" value="GGDEF"/>
    <property type="match status" value="1"/>
</dbReference>
<dbReference type="PANTHER" id="PTHR44757:SF2">
    <property type="entry name" value="BIOFILM ARCHITECTURE MAINTENANCE PROTEIN MBAA"/>
    <property type="match status" value="1"/>
</dbReference>
<dbReference type="Proteomes" id="UP001499978">
    <property type="component" value="Unassembled WGS sequence"/>
</dbReference>
<dbReference type="InterPro" id="IPR043128">
    <property type="entry name" value="Rev_trsase/Diguanyl_cyclase"/>
</dbReference>